<feature type="region of interest" description="Disordered" evidence="1">
    <location>
        <begin position="1"/>
        <end position="90"/>
    </location>
</feature>
<feature type="region of interest" description="Disordered" evidence="1">
    <location>
        <begin position="124"/>
        <end position="164"/>
    </location>
</feature>
<feature type="compositionally biased region" description="Basic and acidic residues" evidence="1">
    <location>
        <begin position="154"/>
        <end position="164"/>
    </location>
</feature>
<sequence>MSSDSTSANQEHTTTTTTGDTTPIQSAEVRTPTTTSSNPNPPLLPSRPRRMTSGDCNNAIGSLDAAGSAVDATSGGATPPAKRHTADGKTFLSPSSFQAIKAETEDMLAAQTQALRDLKDRFNQDMTKQQQQHQQQLAVAVPDVGGKTAPGPDSGDKEATKSFV</sequence>
<organism evidence="2 3">
    <name type="scientific">Apiospora aurea</name>
    <dbReference type="NCBI Taxonomy" id="335848"/>
    <lineage>
        <taxon>Eukaryota</taxon>
        <taxon>Fungi</taxon>
        <taxon>Dikarya</taxon>
        <taxon>Ascomycota</taxon>
        <taxon>Pezizomycotina</taxon>
        <taxon>Sordariomycetes</taxon>
        <taxon>Xylariomycetidae</taxon>
        <taxon>Amphisphaeriales</taxon>
        <taxon>Apiosporaceae</taxon>
        <taxon>Apiospora</taxon>
    </lineage>
</organism>
<comment type="caution">
    <text evidence="2">The sequence shown here is derived from an EMBL/GenBank/DDBJ whole genome shotgun (WGS) entry which is preliminary data.</text>
</comment>
<proteinExistence type="predicted"/>
<evidence type="ECO:0000313" key="2">
    <source>
        <dbReference type="EMBL" id="KAK7943527.1"/>
    </source>
</evidence>
<dbReference type="Proteomes" id="UP001391051">
    <property type="component" value="Unassembled WGS sequence"/>
</dbReference>
<protein>
    <recommendedName>
        <fullName evidence="4">EKC/KEOPS complex subunit GON7</fullName>
    </recommendedName>
</protein>
<evidence type="ECO:0000313" key="3">
    <source>
        <dbReference type="Proteomes" id="UP001391051"/>
    </source>
</evidence>
<keyword evidence="3" id="KW-1185">Reference proteome</keyword>
<gene>
    <name evidence="2" type="ORF">PG986_012640</name>
</gene>
<reference evidence="2 3" key="1">
    <citation type="submission" date="2023-01" db="EMBL/GenBank/DDBJ databases">
        <title>Analysis of 21 Apiospora genomes using comparative genomics revels a genus with tremendous synthesis potential of carbohydrate active enzymes and secondary metabolites.</title>
        <authorList>
            <person name="Sorensen T."/>
        </authorList>
    </citation>
    <scope>NUCLEOTIDE SEQUENCE [LARGE SCALE GENOMIC DNA]</scope>
    <source>
        <strain evidence="2 3">CBS 24483</strain>
    </source>
</reference>
<feature type="compositionally biased region" description="Low complexity" evidence="1">
    <location>
        <begin position="13"/>
        <end position="22"/>
    </location>
</feature>
<dbReference type="RefSeq" id="XP_066695558.1">
    <property type="nucleotide sequence ID" value="XM_066848862.1"/>
</dbReference>
<feature type="compositionally biased region" description="Polar residues" evidence="1">
    <location>
        <begin position="1"/>
        <end position="12"/>
    </location>
</feature>
<dbReference type="EMBL" id="JAQQWE010000008">
    <property type="protein sequence ID" value="KAK7943527.1"/>
    <property type="molecule type" value="Genomic_DNA"/>
</dbReference>
<evidence type="ECO:0008006" key="4">
    <source>
        <dbReference type="Google" id="ProtNLM"/>
    </source>
</evidence>
<evidence type="ECO:0000256" key="1">
    <source>
        <dbReference type="SAM" id="MobiDB-lite"/>
    </source>
</evidence>
<name>A0ABR1Q0L2_9PEZI</name>
<accession>A0ABR1Q0L2</accession>
<dbReference type="GeneID" id="92081924"/>